<dbReference type="Gene3D" id="1.25.10.10">
    <property type="entry name" value="Leucine-rich Repeat Variant"/>
    <property type="match status" value="1"/>
</dbReference>
<gene>
    <name evidence="4" type="ORF">dnm_092630</name>
</gene>
<evidence type="ECO:0000256" key="3">
    <source>
        <dbReference type="SAM" id="Phobius"/>
    </source>
</evidence>
<dbReference type="Pfam" id="PF13424">
    <property type="entry name" value="TPR_12"/>
    <property type="match status" value="1"/>
</dbReference>
<keyword evidence="5" id="KW-1185">Reference proteome</keyword>
<keyword evidence="2" id="KW-0802">TPR repeat</keyword>
<dbReference type="PANTHER" id="PTHR45641:SF19">
    <property type="entry name" value="NEPHROCYSTIN-3"/>
    <property type="match status" value="1"/>
</dbReference>
<dbReference type="AlphaFoldDB" id="A0A975BWP7"/>
<dbReference type="Proteomes" id="UP000663722">
    <property type="component" value="Chromosome"/>
</dbReference>
<evidence type="ECO:0000313" key="5">
    <source>
        <dbReference type="Proteomes" id="UP000663722"/>
    </source>
</evidence>
<proteinExistence type="predicted"/>
<keyword evidence="1" id="KW-0677">Repeat</keyword>
<evidence type="ECO:0000256" key="1">
    <source>
        <dbReference type="ARBA" id="ARBA00022737"/>
    </source>
</evidence>
<dbReference type="PANTHER" id="PTHR45641">
    <property type="entry name" value="TETRATRICOPEPTIDE REPEAT PROTEIN (AFU_ORTHOLOGUE AFUA_6G03870)"/>
    <property type="match status" value="1"/>
</dbReference>
<sequence>MKKRSYLRILKIVAKIIAGLIILGLIGLGILFDFFAPQWDIKDFSGEAADIEKTGPDGTKYTINNGMATFGLDVAKPDKHCGKIFRDYKAALEYCRDSGLPLIPSVHLVQGKLKQFDDGLCAALEAALQQGLPGDERLSKAAALSALLDEVLKLLARTPEEKREAVESAAVHLASALSLGGNEPRLGSDMADKVRKEKLAFLSEPAGFWTWNEQLRAMFMQDHYLSRGFDISEKLPVCIVLAAVISQDKKLSEAFARFREFDSKLTNPPVSLSFEDIAAALPSGMSIDEMLEPETMENIRRELYPRFGNGARFALVSYSESKETAILNGLILPPGTSPMQVVIDAVRSGKISLEPKPDSGWYDYQWYAMETLLLPEKARESHKLRLSDNYKKRLENAFKTSLTKHRDTHIKHLAVPLAACDGGGEPKKKRKIEIGPKFSAEPTATVYLRYARAYRFLRNAMHAVLGQEFLRQIHRSNENSPPLETDLDTELRNMALLCYGLYERLAPEIGQRPLYLEDEMNDEDIAAAKNTASQWLSSLTDDPDLGRDTRVVVPAFDELVSVHYWATAGVRLERVVYKYNDEPDVRGNVEPVFVPTNYYLPTDIFLEFERPGRSPLTRDGYRNICDRYDDELSLRKHFGVAVRTEYKGGFFVLFIVLAVSAFIFRKHLRGLNIRPVVITAKITAGLFILLWIAGLIFFPAYPVKMMVKYAPAISVRLVPIVEQIVCFYYHSPHNVEIKYRMIELMIDDPNPLVRATASICIEYLSIIRGFHKEELLRQIPDIEKGLRRASDDEMMEVEYNAVWLLGNFFKNDDTVDFLASKLKKDIYIDEITCISIFSVLAQIGSKKAWDIVLFYTEDTRKNIRHNAFFFLSKFAISSEEQNLTLLYKKLFGYMNRGDRRSSFDMKIAIEEIIKASVPDYPDVAQFKAFSAWFLTFWWGSAGDYVIKEYKEALDMTEKALGPEHPDALRLTDDLASAYEKDGDPAEAMSLYNKSLSVKTESLGLGHPETLQTLIRMLSLFKNKEEGFIKSEDTYLCATSLCRNFADIGEKIGESQCPELADIMDGLADVCKAAGDYARANPQFMEKLMMCRQALGTDHPRAAQRLDEDIELHTPSLLYRKAESLHKKASAIRKNSLRQTGFKGLGEPE</sequence>
<dbReference type="RefSeq" id="WP_207680227.1">
    <property type="nucleotide sequence ID" value="NZ_CP061800.1"/>
</dbReference>
<keyword evidence="3" id="KW-1133">Transmembrane helix</keyword>
<organism evidence="4 5">
    <name type="scientific">Desulfonema magnum</name>
    <dbReference type="NCBI Taxonomy" id="45655"/>
    <lineage>
        <taxon>Bacteria</taxon>
        <taxon>Pseudomonadati</taxon>
        <taxon>Thermodesulfobacteriota</taxon>
        <taxon>Desulfobacteria</taxon>
        <taxon>Desulfobacterales</taxon>
        <taxon>Desulfococcaceae</taxon>
        <taxon>Desulfonema</taxon>
    </lineage>
</organism>
<feature type="transmembrane region" description="Helical" evidence="3">
    <location>
        <begin position="646"/>
        <end position="664"/>
    </location>
</feature>
<dbReference type="KEGG" id="dmm:dnm_092630"/>
<dbReference type="Gene3D" id="1.25.40.10">
    <property type="entry name" value="Tetratricopeptide repeat domain"/>
    <property type="match status" value="1"/>
</dbReference>
<accession>A0A975BWP7</accession>
<evidence type="ECO:0000256" key="2">
    <source>
        <dbReference type="ARBA" id="ARBA00022803"/>
    </source>
</evidence>
<reference evidence="4" key="1">
    <citation type="journal article" date="2021" name="Microb. Physiol.">
        <title>Proteogenomic Insights into the Physiology of Marine, Sulfate-Reducing, Filamentous Desulfonema limicola and Desulfonema magnum.</title>
        <authorList>
            <person name="Schnaars V."/>
            <person name="Wohlbrand L."/>
            <person name="Scheve S."/>
            <person name="Hinrichs C."/>
            <person name="Reinhardt R."/>
            <person name="Rabus R."/>
        </authorList>
    </citation>
    <scope>NUCLEOTIDE SEQUENCE</scope>
    <source>
        <strain evidence="4">4be13</strain>
    </source>
</reference>
<dbReference type="SUPFAM" id="SSF48452">
    <property type="entry name" value="TPR-like"/>
    <property type="match status" value="1"/>
</dbReference>
<keyword evidence="3" id="KW-0472">Membrane</keyword>
<name>A0A975BWP7_9BACT</name>
<protein>
    <submittedName>
        <fullName evidence="4">Tetratricopeptide repeat-containing</fullName>
    </submittedName>
</protein>
<keyword evidence="3" id="KW-0812">Transmembrane</keyword>
<dbReference type="EMBL" id="CP061800">
    <property type="protein sequence ID" value="QTA93166.1"/>
    <property type="molecule type" value="Genomic_DNA"/>
</dbReference>
<dbReference type="InterPro" id="IPR016024">
    <property type="entry name" value="ARM-type_fold"/>
</dbReference>
<feature type="transmembrane region" description="Helical" evidence="3">
    <location>
        <begin position="676"/>
        <end position="701"/>
    </location>
</feature>
<feature type="transmembrane region" description="Helical" evidence="3">
    <location>
        <begin position="12"/>
        <end position="35"/>
    </location>
</feature>
<dbReference type="InterPro" id="IPR011989">
    <property type="entry name" value="ARM-like"/>
</dbReference>
<evidence type="ECO:0000313" key="4">
    <source>
        <dbReference type="EMBL" id="QTA93166.1"/>
    </source>
</evidence>
<dbReference type="SUPFAM" id="SSF48371">
    <property type="entry name" value="ARM repeat"/>
    <property type="match status" value="1"/>
</dbReference>
<dbReference type="InterPro" id="IPR011990">
    <property type="entry name" value="TPR-like_helical_dom_sf"/>
</dbReference>